<dbReference type="HOGENOM" id="CLU_2313771_0_0_2"/>
<sequence>MILSAAGCIDSVAILIPSVDNSLKTSLSSEDSPVLLLISDGAIVCGFCSGDADAMDKAYIKSKIMAIEAKAIERAFSVCFIYPSSFPSFSAYYSSELSK</sequence>
<dbReference type="Proteomes" id="UP000033066">
    <property type="component" value="Chromosome"/>
</dbReference>
<proteinExistence type="predicted"/>
<keyword evidence="2" id="KW-1185">Reference proteome</keyword>
<dbReference type="PATRIC" id="fig|1434107.4.peg.2701"/>
<organism evidence="1 2">
    <name type="scientific">Methanosarcina barkeri 3</name>
    <dbReference type="NCBI Taxonomy" id="1434107"/>
    <lineage>
        <taxon>Archaea</taxon>
        <taxon>Methanobacteriati</taxon>
        <taxon>Methanobacteriota</taxon>
        <taxon>Stenosarchaea group</taxon>
        <taxon>Methanomicrobia</taxon>
        <taxon>Methanosarcinales</taxon>
        <taxon>Methanosarcinaceae</taxon>
        <taxon>Methanosarcina</taxon>
    </lineage>
</organism>
<evidence type="ECO:0000313" key="2">
    <source>
        <dbReference type="Proteomes" id="UP000033066"/>
    </source>
</evidence>
<protein>
    <submittedName>
        <fullName evidence="1">Uncharacterized protein</fullName>
    </submittedName>
</protein>
<dbReference type="EMBL" id="CP009517">
    <property type="protein sequence ID" value="AKB82695.1"/>
    <property type="molecule type" value="Genomic_DNA"/>
</dbReference>
<evidence type="ECO:0000313" key="1">
    <source>
        <dbReference type="EMBL" id="AKB82695.1"/>
    </source>
</evidence>
<accession>A0A0E3WYP4</accession>
<gene>
    <name evidence="1" type="ORF">MSBR3_2117</name>
</gene>
<reference evidence="1" key="1">
    <citation type="submission" date="2014-07" db="EMBL/GenBank/DDBJ databases">
        <title>Methanogenic archaea and the global carbon cycle.</title>
        <authorList>
            <person name="Henriksen J.R."/>
            <person name="Luke J."/>
            <person name="Reinhart S."/>
            <person name="Benedict M.N."/>
            <person name="Youngblut N.D."/>
            <person name="Metcalf M.E."/>
            <person name="Whitaker R.J."/>
            <person name="Metcalf W.W."/>
        </authorList>
    </citation>
    <scope>NUCLEOTIDE SEQUENCE [LARGE SCALE GENOMIC DNA]</scope>
    <source>
        <strain evidence="1">3</strain>
    </source>
</reference>
<dbReference type="AlphaFoldDB" id="A0A0E3WYP4"/>
<name>A0A0E3WYP4_METBA</name>
<dbReference type="KEGG" id="mbak:MSBR3_2117"/>